<dbReference type="RefSeq" id="WP_190441329.1">
    <property type="nucleotide sequence ID" value="NZ_JAMPKM010000026.1"/>
</dbReference>
<organism evidence="1 2">
    <name type="scientific">Trichocoleus desertorum GB2-A4</name>
    <dbReference type="NCBI Taxonomy" id="2933944"/>
    <lineage>
        <taxon>Bacteria</taxon>
        <taxon>Bacillati</taxon>
        <taxon>Cyanobacteriota</taxon>
        <taxon>Cyanophyceae</taxon>
        <taxon>Leptolyngbyales</taxon>
        <taxon>Trichocoleusaceae</taxon>
        <taxon>Trichocoleus</taxon>
    </lineage>
</organism>
<evidence type="ECO:0000313" key="2">
    <source>
        <dbReference type="Proteomes" id="UP001464891"/>
    </source>
</evidence>
<sequence length="119" mass="13617">MIGKTLQNHNFRETTQYVLDKEAARLLGGTVMGADSDTISREFLMSRDLNPGIERPVYHLIDAYSYEDVVTQDLSDEFLKDRAIARFAGLMVSARKPELLRRDNKTAYIALRSCIRTLF</sequence>
<proteinExistence type="predicted"/>
<keyword evidence="2" id="KW-1185">Reference proteome</keyword>
<protein>
    <submittedName>
        <fullName evidence="1">Uncharacterized protein</fullName>
    </submittedName>
</protein>
<name>A0ABV0JEX2_9CYAN</name>
<reference evidence="1 2" key="1">
    <citation type="submission" date="2022-04" db="EMBL/GenBank/DDBJ databases">
        <title>Positive selection, recombination, and allopatry shape intraspecific diversity of widespread and dominant cyanobacteria.</title>
        <authorList>
            <person name="Wei J."/>
            <person name="Shu W."/>
            <person name="Hu C."/>
        </authorList>
    </citation>
    <scope>NUCLEOTIDE SEQUENCE [LARGE SCALE GENOMIC DNA]</scope>
    <source>
        <strain evidence="1 2">GB2-A4</strain>
    </source>
</reference>
<accession>A0ABV0JEX2</accession>
<dbReference type="EMBL" id="JAMPKM010000026">
    <property type="protein sequence ID" value="MEP0820329.1"/>
    <property type="molecule type" value="Genomic_DNA"/>
</dbReference>
<dbReference type="Proteomes" id="UP001464891">
    <property type="component" value="Unassembled WGS sequence"/>
</dbReference>
<evidence type="ECO:0000313" key="1">
    <source>
        <dbReference type="EMBL" id="MEP0820329.1"/>
    </source>
</evidence>
<comment type="caution">
    <text evidence="1">The sequence shown here is derived from an EMBL/GenBank/DDBJ whole genome shotgun (WGS) entry which is preliminary data.</text>
</comment>
<gene>
    <name evidence="1" type="ORF">NC998_24830</name>
</gene>